<dbReference type="PANTHER" id="PTHR42883:SF2">
    <property type="entry name" value="THYMIDYLYLTRANSFERASE"/>
    <property type="match status" value="1"/>
</dbReference>
<dbReference type="AlphaFoldDB" id="A0A507ZSM2"/>
<dbReference type="Pfam" id="PF00483">
    <property type="entry name" value="NTP_transferase"/>
    <property type="match status" value="1"/>
</dbReference>
<organism evidence="2 3">
    <name type="scientific">Haloflavibacter putidus</name>
    <dbReference type="NCBI Taxonomy" id="2576776"/>
    <lineage>
        <taxon>Bacteria</taxon>
        <taxon>Pseudomonadati</taxon>
        <taxon>Bacteroidota</taxon>
        <taxon>Flavobacteriia</taxon>
        <taxon>Flavobacteriales</taxon>
        <taxon>Flavobacteriaceae</taxon>
        <taxon>Haloflavibacter</taxon>
    </lineage>
</organism>
<dbReference type="CDD" id="cd04181">
    <property type="entry name" value="NTP_transferase"/>
    <property type="match status" value="1"/>
</dbReference>
<name>A0A507ZSM2_9FLAO</name>
<sequence>MKIIVPMAGRGSRLRPHTLTVPKPLIPIAGKPIVQRLVEDIAGVVNEKIDEVAFIIGKDFGEEVEKDLNAIADNLGAKASIYIQDKPLGTGHAIMCAQESLSGPAVIAYADTLFKADFSLDTKSDGVIWVKQVENPEAYGVVKINDKNQITDLVEKPKDKVSDLAVIGIYYFKDVAILKEQLQEVLDENLIRGGEYQINDGIEKMKQKGFIFTPGKVEEWMDCGNKNVTVETNGRVLNFLKDEGKNLVSDTVKQTDSKIIQPCYIGENVVLENATIGPNVSLGDQCVVKDSTIKNSLVQTNASIKNASLDNAMIGNHAKFDGKFTQISIGDYSVLE</sequence>
<keyword evidence="3" id="KW-1185">Reference proteome</keyword>
<keyword evidence="2" id="KW-0808">Transferase</keyword>
<dbReference type="Gene3D" id="2.160.10.10">
    <property type="entry name" value="Hexapeptide repeat proteins"/>
    <property type="match status" value="1"/>
</dbReference>
<dbReference type="InterPro" id="IPR005835">
    <property type="entry name" value="NTP_transferase_dom"/>
</dbReference>
<dbReference type="Gene3D" id="3.90.550.10">
    <property type="entry name" value="Spore Coat Polysaccharide Biosynthesis Protein SpsA, Chain A"/>
    <property type="match status" value="1"/>
</dbReference>
<proteinExistence type="predicted"/>
<evidence type="ECO:0000313" key="2">
    <source>
        <dbReference type="EMBL" id="TQD40796.1"/>
    </source>
</evidence>
<dbReference type="SUPFAM" id="SSF53448">
    <property type="entry name" value="Nucleotide-diphospho-sugar transferases"/>
    <property type="match status" value="1"/>
</dbReference>
<dbReference type="OrthoDB" id="9803871at2"/>
<evidence type="ECO:0000313" key="3">
    <source>
        <dbReference type="Proteomes" id="UP000317169"/>
    </source>
</evidence>
<dbReference type="EMBL" id="VIAR01000001">
    <property type="protein sequence ID" value="TQD40796.1"/>
    <property type="molecule type" value="Genomic_DNA"/>
</dbReference>
<dbReference type="Proteomes" id="UP000317169">
    <property type="component" value="Unassembled WGS sequence"/>
</dbReference>
<dbReference type="InterPro" id="IPR029044">
    <property type="entry name" value="Nucleotide-diphossugar_trans"/>
</dbReference>
<comment type="caution">
    <text evidence="2">The sequence shown here is derived from an EMBL/GenBank/DDBJ whole genome shotgun (WGS) entry which is preliminary data.</text>
</comment>
<feature type="domain" description="Nucleotidyl transferase" evidence="1">
    <location>
        <begin position="7"/>
        <end position="232"/>
    </location>
</feature>
<accession>A0A507ZSM2</accession>
<gene>
    <name evidence="2" type="ORF">FKR84_02105</name>
</gene>
<evidence type="ECO:0000259" key="1">
    <source>
        <dbReference type="Pfam" id="PF00483"/>
    </source>
</evidence>
<dbReference type="RefSeq" id="WP_141420527.1">
    <property type="nucleotide sequence ID" value="NZ_VIAR01000001.1"/>
</dbReference>
<dbReference type="PANTHER" id="PTHR42883">
    <property type="entry name" value="GLUCOSE-1-PHOSPHATE THYMIDYLTRANSFERASE"/>
    <property type="match status" value="1"/>
</dbReference>
<dbReference type="GO" id="GO:0016740">
    <property type="term" value="F:transferase activity"/>
    <property type="evidence" value="ECO:0007669"/>
    <property type="project" value="UniProtKB-KW"/>
</dbReference>
<reference evidence="2 3" key="1">
    <citation type="submission" date="2019-06" db="EMBL/GenBank/DDBJ databases">
        <title>Flavibacter putida gen. nov., sp. nov., a novel marine bacterium of the family Flavobacteriaceae isolated from coastal seawater.</title>
        <authorList>
            <person name="Feng X."/>
        </authorList>
    </citation>
    <scope>NUCLEOTIDE SEQUENCE [LARGE SCALE GENOMIC DNA]</scope>
    <source>
        <strain evidence="2 3">PLHSN227</strain>
    </source>
</reference>
<protein>
    <submittedName>
        <fullName evidence="2">Nucleotidyltransferase</fullName>
    </submittedName>
</protein>